<dbReference type="EMBL" id="JBEPMA010000002">
    <property type="protein sequence ID" value="MET3616891.1"/>
    <property type="molecule type" value="Genomic_DNA"/>
</dbReference>
<name>A0ABV2J7Y1_9FIRM</name>
<keyword evidence="4" id="KW-0238">DNA-binding</keyword>
<comment type="similarity">
    <text evidence="2">Belongs to the transposase mutator family.</text>
</comment>
<reference evidence="6 7" key="1">
    <citation type="submission" date="2024-06" db="EMBL/GenBank/DDBJ databases">
        <title>Genomic Encyclopedia of Type Strains, Phase IV (KMG-IV): sequencing the most valuable type-strain genomes for metagenomic binning, comparative biology and taxonomic classification.</title>
        <authorList>
            <person name="Goeker M."/>
        </authorList>
    </citation>
    <scope>NUCLEOTIDE SEQUENCE [LARGE SCALE GENOMIC DNA]</scope>
    <source>
        <strain evidence="6 7">DSM 21460</strain>
    </source>
</reference>
<keyword evidence="7" id="KW-1185">Reference proteome</keyword>
<dbReference type="InterPro" id="IPR001207">
    <property type="entry name" value="Transposase_mutator"/>
</dbReference>
<evidence type="ECO:0000313" key="7">
    <source>
        <dbReference type="Proteomes" id="UP001549162"/>
    </source>
</evidence>
<evidence type="ECO:0000256" key="1">
    <source>
        <dbReference type="ARBA" id="ARBA00002190"/>
    </source>
</evidence>
<evidence type="ECO:0000256" key="4">
    <source>
        <dbReference type="ARBA" id="ARBA00023125"/>
    </source>
</evidence>
<gene>
    <name evidence="6" type="ORF">ABID14_000516</name>
</gene>
<comment type="caution">
    <text evidence="6">The sequence shown here is derived from an EMBL/GenBank/DDBJ whole genome shotgun (WGS) entry which is preliminary data.</text>
</comment>
<dbReference type="Proteomes" id="UP001549162">
    <property type="component" value="Unassembled WGS sequence"/>
</dbReference>
<proteinExistence type="inferred from homology"/>
<sequence>MKKIKISKKLIILDKGFEDSFAYLNEEQAYSRLRTKNCIERLNEEIRRREKVIRIFPNEKSAIRLIGAILIVKSASII</sequence>
<protein>
    <submittedName>
        <fullName evidence="6">Transposase-like protein</fullName>
    </submittedName>
</protein>
<evidence type="ECO:0000256" key="3">
    <source>
        <dbReference type="ARBA" id="ARBA00022578"/>
    </source>
</evidence>
<keyword evidence="5" id="KW-0233">DNA recombination</keyword>
<evidence type="ECO:0000313" key="6">
    <source>
        <dbReference type="EMBL" id="MET3616891.1"/>
    </source>
</evidence>
<evidence type="ECO:0000256" key="5">
    <source>
        <dbReference type="ARBA" id="ARBA00023172"/>
    </source>
</evidence>
<accession>A0ABV2J7Y1</accession>
<dbReference type="Pfam" id="PF00872">
    <property type="entry name" value="Transposase_mut"/>
    <property type="match status" value="1"/>
</dbReference>
<evidence type="ECO:0000256" key="2">
    <source>
        <dbReference type="ARBA" id="ARBA00010961"/>
    </source>
</evidence>
<comment type="function">
    <text evidence="1">Required for the transposition of the insertion element.</text>
</comment>
<keyword evidence="3" id="KW-0815">Transposition</keyword>
<organism evidence="6 7">
    <name type="scientific">Peptoniphilus olsenii</name>
    <dbReference type="NCBI Taxonomy" id="411570"/>
    <lineage>
        <taxon>Bacteria</taxon>
        <taxon>Bacillati</taxon>
        <taxon>Bacillota</taxon>
        <taxon>Tissierellia</taxon>
        <taxon>Tissierellales</taxon>
        <taxon>Peptoniphilaceae</taxon>
        <taxon>Peptoniphilus</taxon>
    </lineage>
</organism>